<dbReference type="PANTHER" id="PTHR35936">
    <property type="entry name" value="MEMBRANE-BOUND LYTIC MUREIN TRANSGLYCOSYLASE F"/>
    <property type="match status" value="1"/>
</dbReference>
<evidence type="ECO:0000256" key="1">
    <source>
        <dbReference type="ARBA" id="ARBA00004196"/>
    </source>
</evidence>
<protein>
    <submittedName>
        <fullName evidence="7">Basic amino acid ABC transporter substrate-binding protein</fullName>
    </submittedName>
</protein>
<dbReference type="Pfam" id="PF00497">
    <property type="entry name" value="SBP_bac_3"/>
    <property type="match status" value="1"/>
</dbReference>
<feature type="chain" id="PRO_5040979017" evidence="5">
    <location>
        <begin position="29"/>
        <end position="282"/>
    </location>
</feature>
<dbReference type="PANTHER" id="PTHR35936:SF17">
    <property type="entry name" value="ARGININE-BINDING EXTRACELLULAR PROTEIN ARTP"/>
    <property type="match status" value="1"/>
</dbReference>
<feature type="domain" description="Solute-binding protein family 3/N-terminal" evidence="6">
    <location>
        <begin position="51"/>
        <end position="274"/>
    </location>
</feature>
<evidence type="ECO:0000256" key="5">
    <source>
        <dbReference type="SAM" id="SignalP"/>
    </source>
</evidence>
<dbReference type="GO" id="GO:0030313">
    <property type="term" value="C:cell envelope"/>
    <property type="evidence" value="ECO:0007669"/>
    <property type="project" value="UniProtKB-SubCell"/>
</dbReference>
<name>A0A9W6PSW8_9ACTN</name>
<dbReference type="Proteomes" id="UP001165124">
    <property type="component" value="Unassembled WGS sequence"/>
</dbReference>
<proteinExistence type="inferred from homology"/>
<keyword evidence="8" id="KW-1185">Reference proteome</keyword>
<comment type="caution">
    <text evidence="7">The sequence shown here is derived from an EMBL/GenBank/DDBJ whole genome shotgun (WGS) entry which is preliminary data.</text>
</comment>
<dbReference type="InterPro" id="IPR018313">
    <property type="entry name" value="SBP_3_CS"/>
</dbReference>
<dbReference type="EMBL" id="BSRZ01000001">
    <property type="protein sequence ID" value="GLW62406.1"/>
    <property type="molecule type" value="Genomic_DNA"/>
</dbReference>
<evidence type="ECO:0000259" key="6">
    <source>
        <dbReference type="SMART" id="SM00062"/>
    </source>
</evidence>
<dbReference type="Gene3D" id="3.40.190.10">
    <property type="entry name" value="Periplasmic binding protein-like II"/>
    <property type="match status" value="2"/>
</dbReference>
<evidence type="ECO:0000313" key="7">
    <source>
        <dbReference type="EMBL" id="GLW62406.1"/>
    </source>
</evidence>
<evidence type="ECO:0000313" key="8">
    <source>
        <dbReference type="Proteomes" id="UP001165124"/>
    </source>
</evidence>
<accession>A0A9W6PSW8</accession>
<dbReference type="AlphaFoldDB" id="A0A9W6PSW8"/>
<comment type="subcellular location">
    <subcellularLocation>
        <location evidence="1">Cell envelope</location>
    </subcellularLocation>
</comment>
<dbReference type="PROSITE" id="PS01039">
    <property type="entry name" value="SBP_BACTERIAL_3"/>
    <property type="match status" value="1"/>
</dbReference>
<evidence type="ECO:0000256" key="2">
    <source>
        <dbReference type="ARBA" id="ARBA00010333"/>
    </source>
</evidence>
<dbReference type="SUPFAM" id="SSF53850">
    <property type="entry name" value="Periplasmic binding protein-like II"/>
    <property type="match status" value="1"/>
</dbReference>
<keyword evidence="3 5" id="KW-0732">Signal</keyword>
<dbReference type="InterPro" id="IPR001638">
    <property type="entry name" value="Solute-binding_3/MltF_N"/>
</dbReference>
<feature type="signal peptide" evidence="5">
    <location>
        <begin position="1"/>
        <end position="28"/>
    </location>
</feature>
<reference evidence="7" key="1">
    <citation type="submission" date="2023-02" db="EMBL/GenBank/DDBJ databases">
        <title>Actinomadura rubrobrunea NBRC 14622.</title>
        <authorList>
            <person name="Ichikawa N."/>
            <person name="Sato H."/>
            <person name="Tonouchi N."/>
        </authorList>
    </citation>
    <scope>NUCLEOTIDE SEQUENCE</scope>
    <source>
        <strain evidence="7">NBRC 14622</strain>
    </source>
</reference>
<dbReference type="SMART" id="SM00062">
    <property type="entry name" value="PBPb"/>
    <property type="match status" value="1"/>
</dbReference>
<dbReference type="CDD" id="cd13530">
    <property type="entry name" value="PBP2_peptides_like"/>
    <property type="match status" value="1"/>
</dbReference>
<comment type="similarity">
    <text evidence="2 4">Belongs to the bacterial solute-binding protein 3 family.</text>
</comment>
<organism evidence="7 8">
    <name type="scientific">Actinomadura rubrobrunea</name>
    <dbReference type="NCBI Taxonomy" id="115335"/>
    <lineage>
        <taxon>Bacteria</taxon>
        <taxon>Bacillati</taxon>
        <taxon>Actinomycetota</taxon>
        <taxon>Actinomycetes</taxon>
        <taxon>Streptosporangiales</taxon>
        <taxon>Thermomonosporaceae</taxon>
        <taxon>Actinomadura</taxon>
    </lineage>
</organism>
<dbReference type="RefSeq" id="WP_067907056.1">
    <property type="nucleotide sequence ID" value="NZ_BSRZ01000001.1"/>
</dbReference>
<evidence type="ECO:0000256" key="4">
    <source>
        <dbReference type="RuleBase" id="RU003744"/>
    </source>
</evidence>
<sequence length="282" mass="30173">MTTGSLRRRSVAAAAFALTGLLALTACGGDSGDDSAAGTKVPGVKLVKNGKLTTCTSLPYPPFQFPQNGKVVGFDVDLIDKVAQKLGVTQEIVDVKFDIIKSGAALNSGRCDVAAAGMTITEERKKNLDFSTSYFPEAIALMTAKGKGVTTLEQVKSQNLRLGVQTGTTSLDEAKKAGLKPKEFDDAGKQLLALQSGQIDIILQDLPVVNDWLKKPDVAAKFERTAEFETGMQYGFAVRKGGNPELLKVINDTISESIKDGSWRQLYVKWIGSEPKSTPNAQ</sequence>
<gene>
    <name evidence="7" type="ORF">Arub01_06500</name>
</gene>
<dbReference type="PROSITE" id="PS51257">
    <property type="entry name" value="PROKAR_LIPOPROTEIN"/>
    <property type="match status" value="1"/>
</dbReference>
<evidence type="ECO:0000256" key="3">
    <source>
        <dbReference type="ARBA" id="ARBA00022729"/>
    </source>
</evidence>